<keyword evidence="2" id="KW-1185">Reference proteome</keyword>
<dbReference type="AlphaFoldDB" id="A0A927MY90"/>
<dbReference type="SMART" id="SM01133">
    <property type="entry name" value="DeoC"/>
    <property type="match status" value="1"/>
</dbReference>
<dbReference type="PANTHER" id="PTHR47916:SF1">
    <property type="entry name" value="3-HYDROXY-5-PHOSPHONOOXYPENTANE-2,4-DIONE THIOLASE"/>
    <property type="match status" value="1"/>
</dbReference>
<dbReference type="PANTHER" id="PTHR47916">
    <property type="entry name" value="FRUCTOSE-BISPHOSPHATE ALDOLASE CLASS 1"/>
    <property type="match status" value="1"/>
</dbReference>
<accession>A0A927MY90</accession>
<dbReference type="EC" id="2.2.1.10" evidence="1"/>
<dbReference type="InterPro" id="IPR002915">
    <property type="entry name" value="DeoC/FbaB/LacD_aldolase"/>
</dbReference>
<dbReference type="Proteomes" id="UP000638648">
    <property type="component" value="Unassembled WGS sequence"/>
</dbReference>
<gene>
    <name evidence="1" type="ORF">HEB94_005382</name>
</gene>
<protein>
    <submittedName>
        <fullName evidence="1">Class I fructose-bisphosphate aldolase/fructose-bisphosphate aldolase/2-amino-3,7-dideoxy-D-threo-hept-6-ulosonate synthase</fullName>
        <ecNumber evidence="1">2.2.1.10</ecNumber>
        <ecNumber evidence="1">4.1.2.13</ecNumber>
    </submittedName>
</protein>
<sequence length="234" mass="24011">MAMDGARRGVSAGLEKATAAVAAVAAGGADAILTTVGTAAASADVLERMGLILALDSEGPIADYGVEQALRLGADAVELKVFPGNPQETKMADLRRLAAHCQTWRMPLLAEPIPVSFQDTAAHTLSNVRDAARSAAEAGADFVKVHYVGPPDEYREVTASCQVPVLVLGGPPRDDPREALQMAADALAAGASGVVFGRNVLTSPRPDRMVAALVEVVHGDASVDAAAKILSAPL</sequence>
<dbReference type="Gene3D" id="3.20.20.70">
    <property type="entry name" value="Aldolase class I"/>
    <property type="match status" value="1"/>
</dbReference>
<dbReference type="GO" id="GO:0004332">
    <property type="term" value="F:fructose-bisphosphate aldolase activity"/>
    <property type="evidence" value="ECO:0007669"/>
    <property type="project" value="UniProtKB-EC"/>
</dbReference>
<dbReference type="Pfam" id="PF01791">
    <property type="entry name" value="DeoC"/>
    <property type="match status" value="1"/>
</dbReference>
<name>A0A927MY90_9ACTN</name>
<dbReference type="InterPro" id="IPR013785">
    <property type="entry name" value="Aldolase_TIM"/>
</dbReference>
<dbReference type="EMBL" id="JADBEM010000001">
    <property type="protein sequence ID" value="MBE1608534.1"/>
    <property type="molecule type" value="Genomic_DNA"/>
</dbReference>
<keyword evidence="1" id="KW-0808">Transferase</keyword>
<dbReference type="EC" id="4.1.2.13" evidence="1"/>
<evidence type="ECO:0000313" key="1">
    <source>
        <dbReference type="EMBL" id="MBE1608534.1"/>
    </source>
</evidence>
<keyword evidence="1" id="KW-0456">Lyase</keyword>
<dbReference type="GO" id="GO:0016740">
    <property type="term" value="F:transferase activity"/>
    <property type="evidence" value="ECO:0007669"/>
    <property type="project" value="UniProtKB-KW"/>
</dbReference>
<dbReference type="PIRSF" id="PIRSF038992">
    <property type="entry name" value="Aldolase_Ia"/>
    <property type="match status" value="1"/>
</dbReference>
<dbReference type="InterPro" id="IPR050456">
    <property type="entry name" value="DeoC/FbaB_aldolase"/>
</dbReference>
<evidence type="ECO:0000313" key="2">
    <source>
        <dbReference type="Proteomes" id="UP000638648"/>
    </source>
</evidence>
<dbReference type="SUPFAM" id="SSF51569">
    <property type="entry name" value="Aldolase"/>
    <property type="match status" value="1"/>
</dbReference>
<dbReference type="InterPro" id="IPR041720">
    <property type="entry name" value="FbaB-like"/>
</dbReference>
<proteinExistence type="predicted"/>
<reference evidence="1" key="1">
    <citation type="submission" date="2020-10" db="EMBL/GenBank/DDBJ databases">
        <title>Sequencing the genomes of 1000 actinobacteria strains.</title>
        <authorList>
            <person name="Klenk H.-P."/>
        </authorList>
    </citation>
    <scope>NUCLEOTIDE SEQUENCE</scope>
    <source>
        <strain evidence="1">DSM 45354</strain>
    </source>
</reference>
<comment type="caution">
    <text evidence="1">The sequence shown here is derived from an EMBL/GenBank/DDBJ whole genome shotgun (WGS) entry which is preliminary data.</text>
</comment>
<organism evidence="1 2">
    <name type="scientific">Actinopolymorpha pittospori</name>
    <dbReference type="NCBI Taxonomy" id="648752"/>
    <lineage>
        <taxon>Bacteria</taxon>
        <taxon>Bacillati</taxon>
        <taxon>Actinomycetota</taxon>
        <taxon>Actinomycetes</taxon>
        <taxon>Propionibacteriales</taxon>
        <taxon>Actinopolymorphaceae</taxon>
        <taxon>Actinopolymorpha</taxon>
    </lineage>
</organism>